<dbReference type="InParanoid" id="H3BCP4"/>
<feature type="region of interest" description="Disordered" evidence="1">
    <location>
        <begin position="280"/>
        <end position="301"/>
    </location>
</feature>
<keyword evidence="4" id="KW-1185">Reference proteome</keyword>
<dbReference type="Pfam" id="PF05699">
    <property type="entry name" value="Dimer_Tnp_hAT"/>
    <property type="match status" value="1"/>
</dbReference>
<dbReference type="Ensembl" id="ENSLACT00000019803.1">
    <property type="protein sequence ID" value="ENSLACP00000019665.1"/>
    <property type="gene ID" value="ENSLACG00000017290.1"/>
</dbReference>
<proteinExistence type="predicted"/>
<accession>H3BCP4</accession>
<dbReference type="SUPFAM" id="SSF53098">
    <property type="entry name" value="Ribonuclease H-like"/>
    <property type="match status" value="1"/>
</dbReference>
<evidence type="ECO:0000259" key="2">
    <source>
        <dbReference type="Pfam" id="PF05699"/>
    </source>
</evidence>
<reference evidence="3" key="2">
    <citation type="submission" date="2025-08" db="UniProtKB">
        <authorList>
            <consortium name="Ensembl"/>
        </authorList>
    </citation>
    <scope>IDENTIFICATION</scope>
</reference>
<dbReference type="GeneTree" id="ENSGT00940000164452"/>
<evidence type="ECO:0000256" key="1">
    <source>
        <dbReference type="SAM" id="MobiDB-lite"/>
    </source>
</evidence>
<dbReference type="InterPro" id="IPR012337">
    <property type="entry name" value="RNaseH-like_sf"/>
</dbReference>
<dbReference type="InterPro" id="IPR008906">
    <property type="entry name" value="HATC_C_dom"/>
</dbReference>
<feature type="domain" description="HAT C-terminal dimerisation" evidence="2">
    <location>
        <begin position="239"/>
        <end position="287"/>
    </location>
</feature>
<dbReference type="HOGENOM" id="CLU_025348_1_1_1"/>
<name>H3BCP4_LATCH</name>
<dbReference type="Proteomes" id="UP000008672">
    <property type="component" value="Unassembled WGS sequence"/>
</dbReference>
<dbReference type="GO" id="GO:0046983">
    <property type="term" value="F:protein dimerization activity"/>
    <property type="evidence" value="ECO:0007669"/>
    <property type="project" value="InterPro"/>
</dbReference>
<evidence type="ECO:0000313" key="3">
    <source>
        <dbReference type="Ensembl" id="ENSLACP00000019665.1"/>
    </source>
</evidence>
<evidence type="ECO:0000313" key="4">
    <source>
        <dbReference type="Proteomes" id="UP000008672"/>
    </source>
</evidence>
<dbReference type="EMBL" id="AFYH01028883">
    <property type="status" value="NOT_ANNOTATED_CDS"/>
    <property type="molecule type" value="Genomic_DNA"/>
</dbReference>
<reference evidence="4" key="1">
    <citation type="submission" date="2011-08" db="EMBL/GenBank/DDBJ databases">
        <title>The draft genome of Latimeria chalumnae.</title>
        <authorList>
            <person name="Di Palma F."/>
            <person name="Alfoldi J."/>
            <person name="Johnson J."/>
            <person name="Berlin A."/>
            <person name="Gnerre S."/>
            <person name="Jaffe D."/>
            <person name="MacCallum I."/>
            <person name="Young S."/>
            <person name="Walker B.J."/>
            <person name="Lander E."/>
            <person name="Lindblad-Toh K."/>
        </authorList>
    </citation>
    <scope>NUCLEOTIDE SEQUENCE [LARGE SCALE GENOMIC DNA]</scope>
    <source>
        <strain evidence="4">Wild caught</strain>
    </source>
</reference>
<sequence>QTGKLTTILADCVYLDAVNYTTVSQAIIKTISKYGADFDKVSALISDNATYMTFKSVLQGVMPNAVHITCNAHIISLVNISTLLNDAQLNDEVQFVAKNAAGLMDLITWFESRYVTIHEAYNKVMDVLCWAEAQSNENHSDDTELNARAQQVFSCMAKKLRQYYCYEEDSSDAEKKAQKFKQPAAVFLKTVRIFDPAQMHLLMLDLSSLNIIPGFNKNCRLEIPVYKNIAKEVDCTLPVLQFWKRIPHLARLARRCLTIPTNSVDAERAVSKHRQVFSAQRQGMKTQLQDAPCSRSTTDLL</sequence>
<reference evidence="3" key="3">
    <citation type="submission" date="2025-09" db="UniProtKB">
        <authorList>
            <consortium name="Ensembl"/>
        </authorList>
    </citation>
    <scope>IDENTIFICATION</scope>
</reference>
<dbReference type="eggNOG" id="ENOG502S232">
    <property type="taxonomic scope" value="Eukaryota"/>
</dbReference>
<dbReference type="AlphaFoldDB" id="H3BCP4"/>
<protein>
    <recommendedName>
        <fullName evidence="2">HAT C-terminal dimerisation domain-containing protein</fullName>
    </recommendedName>
</protein>
<organism evidence="3 4">
    <name type="scientific">Latimeria chalumnae</name>
    <name type="common">Coelacanth</name>
    <dbReference type="NCBI Taxonomy" id="7897"/>
    <lineage>
        <taxon>Eukaryota</taxon>
        <taxon>Metazoa</taxon>
        <taxon>Chordata</taxon>
        <taxon>Craniata</taxon>
        <taxon>Vertebrata</taxon>
        <taxon>Euteleostomi</taxon>
        <taxon>Coelacanthiformes</taxon>
        <taxon>Coelacanthidae</taxon>
        <taxon>Latimeria</taxon>
    </lineage>
</organism>